<proteinExistence type="inferred from homology"/>
<evidence type="ECO:0000256" key="1">
    <source>
        <dbReference type="ARBA" id="ARBA00008796"/>
    </source>
</evidence>
<dbReference type="GO" id="GO:0045732">
    <property type="term" value="P:positive regulation of protein catabolic process"/>
    <property type="evidence" value="ECO:0007669"/>
    <property type="project" value="TreeGrafter"/>
</dbReference>
<dbReference type="GO" id="GO:0008073">
    <property type="term" value="F:ornithine decarboxylase inhibitor activity"/>
    <property type="evidence" value="ECO:0007669"/>
    <property type="project" value="InterPro"/>
</dbReference>
<evidence type="ECO:0000256" key="2">
    <source>
        <dbReference type="ARBA" id="ARBA00011836"/>
    </source>
</evidence>
<dbReference type="SUPFAM" id="SSF55729">
    <property type="entry name" value="Acyl-CoA N-acyltransferases (Nat)"/>
    <property type="match status" value="1"/>
</dbReference>
<sequence>MSAIEVSGVSASTVIVVTRASGVVPDAPNTQFDRNRLDILEGLVKEVSSEWCCHLADSDTLALFLPLHKPVSTLSKDAFVSLLEFCEDELPVKRVLICVSKNNVTPEVFSCFKYVGFTPLHPDHYPSNLDPRTVFAMVYNV</sequence>
<dbReference type="GO" id="GO:0075523">
    <property type="term" value="P:viral translational frameshifting"/>
    <property type="evidence" value="ECO:0007669"/>
    <property type="project" value="UniProtKB-KW"/>
</dbReference>
<dbReference type="PANTHER" id="PTHR10279">
    <property type="entry name" value="ORNITHINE DECARBOXYLASE ANTIZYME"/>
    <property type="match status" value="1"/>
</dbReference>
<dbReference type="InterPro" id="IPR002993">
    <property type="entry name" value="ODC_AZ"/>
</dbReference>
<dbReference type="WBParaSite" id="ALUE_0000335201-mRNA-1">
    <property type="protein sequence ID" value="ALUE_0000335201-mRNA-1"/>
    <property type="gene ID" value="ALUE_0000335201"/>
</dbReference>
<comment type="similarity">
    <text evidence="1">Belongs to the ODC antizyme family.</text>
</comment>
<dbReference type="GO" id="GO:0005634">
    <property type="term" value="C:nucleus"/>
    <property type="evidence" value="ECO:0007669"/>
    <property type="project" value="TreeGrafter"/>
</dbReference>
<protein>
    <recommendedName>
        <fullName evidence="3">Ornithine decarboxylase antizyme</fullName>
    </recommendedName>
</protein>
<dbReference type="GO" id="GO:0005737">
    <property type="term" value="C:cytoplasm"/>
    <property type="evidence" value="ECO:0007669"/>
    <property type="project" value="TreeGrafter"/>
</dbReference>
<evidence type="ECO:0000313" key="6">
    <source>
        <dbReference type="WBParaSite" id="ALUE_0000335201-mRNA-1"/>
    </source>
</evidence>
<dbReference type="Pfam" id="PF02100">
    <property type="entry name" value="ODC_AZ"/>
    <property type="match status" value="1"/>
</dbReference>
<evidence type="ECO:0000256" key="4">
    <source>
        <dbReference type="ARBA" id="ARBA00022758"/>
    </source>
</evidence>
<dbReference type="PANTHER" id="PTHR10279:SF10">
    <property type="entry name" value="ORNITHINE DECARBOXYLASE ANTIZYME"/>
    <property type="match status" value="1"/>
</dbReference>
<dbReference type="Gene3D" id="3.40.630.60">
    <property type="match status" value="1"/>
</dbReference>
<dbReference type="InterPro" id="IPR038581">
    <property type="entry name" value="ODC_AZ_sf"/>
</dbReference>
<organism evidence="5 6">
    <name type="scientific">Ascaris lumbricoides</name>
    <name type="common">Giant roundworm</name>
    <dbReference type="NCBI Taxonomy" id="6252"/>
    <lineage>
        <taxon>Eukaryota</taxon>
        <taxon>Metazoa</taxon>
        <taxon>Ecdysozoa</taxon>
        <taxon>Nematoda</taxon>
        <taxon>Chromadorea</taxon>
        <taxon>Rhabditida</taxon>
        <taxon>Spirurina</taxon>
        <taxon>Ascaridomorpha</taxon>
        <taxon>Ascaridoidea</taxon>
        <taxon>Ascarididae</taxon>
        <taxon>Ascaris</taxon>
    </lineage>
</organism>
<keyword evidence="5" id="KW-1185">Reference proteome</keyword>
<evidence type="ECO:0000313" key="5">
    <source>
        <dbReference type="Proteomes" id="UP000036681"/>
    </source>
</evidence>
<evidence type="ECO:0000256" key="3">
    <source>
        <dbReference type="ARBA" id="ARBA00017712"/>
    </source>
</evidence>
<dbReference type="Proteomes" id="UP000036681">
    <property type="component" value="Unplaced"/>
</dbReference>
<accession>A0A9J2P0L6</accession>
<dbReference type="AlphaFoldDB" id="A0A9J2P0L6"/>
<keyword evidence="4" id="KW-0688">Ribosomal frameshifting</keyword>
<dbReference type="InterPro" id="IPR016181">
    <property type="entry name" value="Acyl_CoA_acyltransferase"/>
</dbReference>
<reference evidence="6" key="1">
    <citation type="submission" date="2023-03" db="UniProtKB">
        <authorList>
            <consortium name="WormBaseParasite"/>
        </authorList>
    </citation>
    <scope>IDENTIFICATION</scope>
</reference>
<comment type="subunit">
    <text evidence="2">Interacts with ODC1 and thereby sterically blocks ODC homodimerization.</text>
</comment>
<name>A0A9J2P0L6_ASCLU</name>